<evidence type="ECO:0008006" key="4">
    <source>
        <dbReference type="Google" id="ProtNLM"/>
    </source>
</evidence>
<comment type="similarity">
    <text evidence="1">Belongs to the transferase hexapeptide repeat family.</text>
</comment>
<dbReference type="InterPro" id="IPR051159">
    <property type="entry name" value="Hexapeptide_acetyltransf"/>
</dbReference>
<dbReference type="PANTHER" id="PTHR23416:SF23">
    <property type="entry name" value="ACETYLTRANSFERASE C18B11.09C-RELATED"/>
    <property type="match status" value="1"/>
</dbReference>
<evidence type="ECO:0000256" key="2">
    <source>
        <dbReference type="ARBA" id="ARBA00022679"/>
    </source>
</evidence>
<dbReference type="Gene3D" id="2.160.10.10">
    <property type="entry name" value="Hexapeptide repeat proteins"/>
    <property type="match status" value="1"/>
</dbReference>
<evidence type="ECO:0000313" key="3">
    <source>
        <dbReference type="EMBL" id="SVB85663.1"/>
    </source>
</evidence>
<proteinExistence type="inferred from homology"/>
<dbReference type="AlphaFoldDB" id="A0A382HG02"/>
<dbReference type="GO" id="GO:0008374">
    <property type="term" value="F:O-acyltransferase activity"/>
    <property type="evidence" value="ECO:0007669"/>
    <property type="project" value="TreeGrafter"/>
</dbReference>
<dbReference type="EMBL" id="UINC01060788">
    <property type="protein sequence ID" value="SVB85663.1"/>
    <property type="molecule type" value="Genomic_DNA"/>
</dbReference>
<dbReference type="Pfam" id="PF00132">
    <property type="entry name" value="Hexapep"/>
    <property type="match status" value="1"/>
</dbReference>
<reference evidence="3" key="1">
    <citation type="submission" date="2018-05" db="EMBL/GenBank/DDBJ databases">
        <authorList>
            <person name="Lanie J.A."/>
            <person name="Ng W.-L."/>
            <person name="Kazmierczak K.M."/>
            <person name="Andrzejewski T.M."/>
            <person name="Davidsen T.M."/>
            <person name="Wayne K.J."/>
            <person name="Tettelin H."/>
            <person name="Glass J.I."/>
            <person name="Rusch D."/>
            <person name="Podicherti R."/>
            <person name="Tsui H.-C.T."/>
            <person name="Winkler M.E."/>
        </authorList>
    </citation>
    <scope>NUCLEOTIDE SEQUENCE</scope>
</reference>
<sequence>MDEHNPITLNEKELMEYYNLLGSGGRISLKLKFTKTWILHKLAYSSAYPGWAIRMQKARGVKIGKNSHINPHVLIDLLYPHLITIENNVSIGSHSMIFAHSNPTANLFLKKNGYPRIVKPVLIKEGAVINPGSIITAGVTIGKNSMVGVGSVVSKDIPDYSVAVGNPARVVKKIEH</sequence>
<dbReference type="InterPro" id="IPR011004">
    <property type="entry name" value="Trimer_LpxA-like_sf"/>
</dbReference>
<dbReference type="InterPro" id="IPR001451">
    <property type="entry name" value="Hexapep"/>
</dbReference>
<protein>
    <recommendedName>
        <fullName evidence="4">Acetyltransferase</fullName>
    </recommendedName>
</protein>
<accession>A0A382HG02</accession>
<gene>
    <name evidence="3" type="ORF">METZ01_LOCUS238517</name>
</gene>
<name>A0A382HG02_9ZZZZ</name>
<dbReference type="SUPFAM" id="SSF51161">
    <property type="entry name" value="Trimeric LpxA-like enzymes"/>
    <property type="match status" value="1"/>
</dbReference>
<dbReference type="PANTHER" id="PTHR23416">
    <property type="entry name" value="SIALIC ACID SYNTHASE-RELATED"/>
    <property type="match status" value="1"/>
</dbReference>
<keyword evidence="2" id="KW-0808">Transferase</keyword>
<evidence type="ECO:0000256" key="1">
    <source>
        <dbReference type="ARBA" id="ARBA00007274"/>
    </source>
</evidence>
<dbReference type="CDD" id="cd04647">
    <property type="entry name" value="LbH_MAT_like"/>
    <property type="match status" value="1"/>
</dbReference>
<organism evidence="3">
    <name type="scientific">marine metagenome</name>
    <dbReference type="NCBI Taxonomy" id="408172"/>
    <lineage>
        <taxon>unclassified sequences</taxon>
        <taxon>metagenomes</taxon>
        <taxon>ecological metagenomes</taxon>
    </lineage>
</organism>